<dbReference type="Proteomes" id="UP000186817">
    <property type="component" value="Unassembled WGS sequence"/>
</dbReference>
<gene>
    <name evidence="2" type="ORF">AK812_SmicGene31571</name>
</gene>
<name>A0A1Q9CWF7_SYMMI</name>
<evidence type="ECO:0000313" key="2">
    <source>
        <dbReference type="EMBL" id="OLP87225.1"/>
    </source>
</evidence>
<dbReference type="AlphaFoldDB" id="A0A1Q9CWF7"/>
<reference evidence="2 3" key="1">
    <citation type="submission" date="2016-02" db="EMBL/GenBank/DDBJ databases">
        <title>Genome analysis of coral dinoflagellate symbionts highlights evolutionary adaptations to a symbiotic lifestyle.</title>
        <authorList>
            <person name="Aranda M."/>
            <person name="Li Y."/>
            <person name="Liew Y.J."/>
            <person name="Baumgarten S."/>
            <person name="Simakov O."/>
            <person name="Wilson M."/>
            <person name="Piel J."/>
            <person name="Ashoor H."/>
            <person name="Bougouffa S."/>
            <person name="Bajic V.B."/>
            <person name="Ryu T."/>
            <person name="Ravasi T."/>
            <person name="Bayer T."/>
            <person name="Micklem G."/>
            <person name="Kim H."/>
            <person name="Bhak J."/>
            <person name="Lajeunesse T.C."/>
            <person name="Voolstra C.R."/>
        </authorList>
    </citation>
    <scope>NUCLEOTIDE SEQUENCE [LARGE SCALE GENOMIC DNA]</scope>
    <source>
        <strain evidence="2 3">CCMP2467</strain>
    </source>
</reference>
<comment type="caution">
    <text evidence="2">The sequence shown here is derived from an EMBL/GenBank/DDBJ whole genome shotgun (WGS) entry which is preliminary data.</text>
</comment>
<dbReference type="OrthoDB" id="443249at2759"/>
<feature type="region of interest" description="Disordered" evidence="1">
    <location>
        <begin position="560"/>
        <end position="582"/>
    </location>
</feature>
<sequence length="582" mass="62755">MLCQARTRQTWAEFAHESEPDRGWGPGVREALRNLQKGATPEAAAGHYVDLEAAARLPALLLLAEHVDENGLVIASQEMQRVTHENPKVLQAGEFLMRVALELLRAPHRFCAGSPRRAAMADALRAAAVGDHFGALVDEVLSEAQSRAAVMAAGGLLGKLAEIHSDEQVLGRLTSSGESPGDEVFVSSCSRPFRVVVPESSISAAPLSFAEWLVMGAGMTTLPSRNGLMDLNWENVYHAAKTSSTMKLLRLLQDLSSQHTLGALVNAGLVPVEGAFIDIDPQVWVQHVSNAVAMKEAEDKHSRSDAWQFISELLHLSLRRYASLPFQGAVLGMSPAERKLSFSRRLALFRSLLAISGFRIMAGEARLQDTWDTCARSVTRDDTRFLCWLLVCAGANTEPDDMSAAPDVVRTAQRVIESQQKMWAHTLCGPRGGAVRLPRRIASLVIGFLGAPCLMQSRVQSAKTSFVLPAILWYVLAYDNLAESLASSAALGGSGGPARAIFIGLLFACRDGVAEELAGQAPPPHLPIAFRPVLLSGAVLKLCRQPGLCQRKSRELNGVEAEAAKENSSEQSKEALEKLAAA</sequence>
<dbReference type="Pfam" id="PF03747">
    <property type="entry name" value="ADP_ribosyl_GH"/>
    <property type="match status" value="1"/>
</dbReference>
<accession>A0A1Q9CWF7</accession>
<evidence type="ECO:0000256" key="1">
    <source>
        <dbReference type="SAM" id="MobiDB-lite"/>
    </source>
</evidence>
<proteinExistence type="predicted"/>
<protein>
    <submittedName>
        <fullName evidence="2">Uncharacterized protein</fullName>
    </submittedName>
</protein>
<organism evidence="2 3">
    <name type="scientific">Symbiodinium microadriaticum</name>
    <name type="common">Dinoflagellate</name>
    <name type="synonym">Zooxanthella microadriatica</name>
    <dbReference type="NCBI Taxonomy" id="2951"/>
    <lineage>
        <taxon>Eukaryota</taxon>
        <taxon>Sar</taxon>
        <taxon>Alveolata</taxon>
        <taxon>Dinophyceae</taxon>
        <taxon>Suessiales</taxon>
        <taxon>Symbiodiniaceae</taxon>
        <taxon>Symbiodinium</taxon>
    </lineage>
</organism>
<keyword evidence="3" id="KW-1185">Reference proteome</keyword>
<dbReference type="EMBL" id="LSRX01000872">
    <property type="protein sequence ID" value="OLP87225.1"/>
    <property type="molecule type" value="Genomic_DNA"/>
</dbReference>
<dbReference type="InterPro" id="IPR005502">
    <property type="entry name" value="Ribosyl_crysJ1"/>
</dbReference>
<dbReference type="SUPFAM" id="SSF101478">
    <property type="entry name" value="ADP-ribosylglycohydrolase"/>
    <property type="match status" value="1"/>
</dbReference>
<evidence type="ECO:0000313" key="3">
    <source>
        <dbReference type="Proteomes" id="UP000186817"/>
    </source>
</evidence>
<dbReference type="InterPro" id="IPR036705">
    <property type="entry name" value="Ribosyl_crysJ1_sf"/>
</dbReference>
<dbReference type="Gene3D" id="1.10.4080.10">
    <property type="entry name" value="ADP-ribosylation/Crystallin J1"/>
    <property type="match status" value="1"/>
</dbReference>